<dbReference type="KEGG" id="vg:40088199"/>
<dbReference type="InterPro" id="IPR022025">
    <property type="entry name" value="Amidoligase_2"/>
</dbReference>
<sequence length="500" mass="57932">MRWQDISSKKLTELKMNSSTLTGKTKYPFTLGFEFEVVLPDDFIAEPIDIEDFENSDDFKIDLSPTEYMWDEFLPHDAVTIALYDENGNRNPYELDIMTDMIYDSDGNDYSISQITPELYSELIQNGNDWLERFDEVYREYYENELTDSYSHYVSSDETSEINFEKLEDYFANEIDSDVTYDDRYHGNITGRGKEWIFEPDGSISPLGVELVSPIFKNFEDAETAIENVSQWFENYGFETNGSTGFHINIGTFGVEDVDLLKLLLFTGEGHVLDEFDRRDNTYAESNLADLANYLAVGKDKDKYKRAIYKLNTMLIDKATKYRFFNFERLINNNYIEFRAVGGDYLNKIPQVMNTLKRVLLALDVAMDEKAHRQEYLKKLTKFIDKDQVDSKGNNSTIIANQIEELTGFKPTNTSPEKIVQYIIYNANNIDFSSWSPSLKIGVRDLINKISITPGIEKSYKNILATYDPSPEVQKFITWIKPLLIKKGLKLEPDEETEEN</sequence>
<dbReference type="EMBL" id="MF403008">
    <property type="protein sequence ID" value="AUZ94978.1"/>
    <property type="molecule type" value="Genomic_DNA"/>
</dbReference>
<keyword evidence="2" id="KW-1185">Reference proteome</keyword>
<evidence type="ECO:0000313" key="2">
    <source>
        <dbReference type="Proteomes" id="UP000223025"/>
    </source>
</evidence>
<evidence type="ECO:0000313" key="1">
    <source>
        <dbReference type="EMBL" id="AUZ94978.1"/>
    </source>
</evidence>
<dbReference type="GeneID" id="40088199"/>
<dbReference type="RefSeq" id="YP_009611861.1">
    <property type="nucleotide sequence ID" value="NC_042013.1"/>
</dbReference>
<evidence type="ECO:0008006" key="3">
    <source>
        <dbReference type="Google" id="ProtNLM"/>
    </source>
</evidence>
<accession>A0A2L0UZM1</accession>
<proteinExistence type="predicted"/>
<reference evidence="1 2" key="1">
    <citation type="submission" date="2017-06" db="EMBL/GenBank/DDBJ databases">
        <authorList>
            <person name="Kim H.J."/>
            <person name="Triplett B.A."/>
        </authorList>
    </citation>
    <scope>NUCLEOTIDE SEQUENCE [LARGE SCALE GENOMIC DNA]</scope>
</reference>
<name>A0A2L0UZM1_9CAUD</name>
<dbReference type="Proteomes" id="UP000223025">
    <property type="component" value="Segment"/>
</dbReference>
<dbReference type="Pfam" id="PF12224">
    <property type="entry name" value="Amidoligase_2"/>
    <property type="match status" value="1"/>
</dbReference>
<organism evidence="1 2">
    <name type="scientific">Agrobacterium phage Atu_ph07</name>
    <dbReference type="NCBI Taxonomy" id="2024264"/>
    <lineage>
        <taxon>Viruses</taxon>
        <taxon>Duplodnaviria</taxon>
        <taxon>Heunggongvirae</taxon>
        <taxon>Uroviricota</taxon>
        <taxon>Caudoviricetes</taxon>
        <taxon>Polybotosvirus</taxon>
        <taxon>Polybotosvirus Atuph07</taxon>
    </lineage>
</organism>
<protein>
    <recommendedName>
        <fullName evidence="3">Amidoligase enzyme</fullName>
    </recommendedName>
</protein>